<feature type="non-terminal residue" evidence="2">
    <location>
        <position position="1"/>
    </location>
</feature>
<dbReference type="GO" id="GO:0005975">
    <property type="term" value="P:carbohydrate metabolic process"/>
    <property type="evidence" value="ECO:0007669"/>
    <property type="project" value="UniProtKB-ARBA"/>
</dbReference>
<dbReference type="RefSeq" id="WP_286976566.1">
    <property type="nucleotide sequence ID" value="NZ_PFNG01000127.1"/>
</dbReference>
<comment type="caution">
    <text evidence="2">The sequence shown here is derived from an EMBL/GenBank/DDBJ whole genome shotgun (WGS) entry which is preliminary data.</text>
</comment>
<dbReference type="PROSITE" id="PS51272">
    <property type="entry name" value="SLH"/>
    <property type="match status" value="3"/>
</dbReference>
<organism evidence="2 3">
    <name type="scientific">Candidatus Aquicultor secundus</name>
    <dbReference type="NCBI Taxonomy" id="1973895"/>
    <lineage>
        <taxon>Bacteria</taxon>
        <taxon>Bacillati</taxon>
        <taxon>Actinomycetota</taxon>
        <taxon>Candidatus Aquicultoria</taxon>
        <taxon>Candidatus Aquicultorales</taxon>
        <taxon>Candidatus Aquicultoraceae</taxon>
        <taxon>Candidatus Aquicultor</taxon>
    </lineage>
</organism>
<dbReference type="PANTHER" id="PTHR43308">
    <property type="entry name" value="OUTER MEMBRANE PROTEIN ALPHA-RELATED"/>
    <property type="match status" value="1"/>
</dbReference>
<feature type="domain" description="SLH" evidence="1">
    <location>
        <begin position="252"/>
        <end position="306"/>
    </location>
</feature>
<accession>A0A2M7T856</accession>
<dbReference type="Pfam" id="PF00395">
    <property type="entry name" value="SLH"/>
    <property type="match status" value="3"/>
</dbReference>
<evidence type="ECO:0000313" key="3">
    <source>
        <dbReference type="Proteomes" id="UP000230956"/>
    </source>
</evidence>
<dbReference type="EMBL" id="PFNG01000127">
    <property type="protein sequence ID" value="PIZ39200.1"/>
    <property type="molecule type" value="Genomic_DNA"/>
</dbReference>
<feature type="domain" description="SLH" evidence="1">
    <location>
        <begin position="133"/>
        <end position="196"/>
    </location>
</feature>
<proteinExistence type="predicted"/>
<dbReference type="PANTHER" id="PTHR43308:SF5">
    <property type="entry name" value="S-LAYER PROTEIN _ PEPTIDOGLYCAN ENDO-BETA-N-ACETYLGLUCOSAMINIDASE"/>
    <property type="match status" value="1"/>
</dbReference>
<evidence type="ECO:0000259" key="1">
    <source>
        <dbReference type="PROSITE" id="PS51272"/>
    </source>
</evidence>
<evidence type="ECO:0000313" key="2">
    <source>
        <dbReference type="EMBL" id="PIZ39200.1"/>
    </source>
</evidence>
<gene>
    <name evidence="2" type="ORF">COY37_05260</name>
</gene>
<protein>
    <recommendedName>
        <fullName evidence="1">SLH domain-containing protein</fullName>
    </recommendedName>
</protein>
<dbReference type="AlphaFoldDB" id="A0A2M7T856"/>
<name>A0A2M7T856_9ACTN</name>
<dbReference type="InterPro" id="IPR013783">
    <property type="entry name" value="Ig-like_fold"/>
</dbReference>
<reference evidence="3" key="1">
    <citation type="submission" date="2017-09" db="EMBL/GenBank/DDBJ databases">
        <title>Depth-based differentiation of microbial function through sediment-hosted aquifers and enrichment of novel symbionts in the deep terrestrial subsurface.</title>
        <authorList>
            <person name="Probst A.J."/>
            <person name="Ladd B."/>
            <person name="Jarett J.K."/>
            <person name="Geller-Mcgrath D.E."/>
            <person name="Sieber C.M.K."/>
            <person name="Emerson J.B."/>
            <person name="Anantharaman K."/>
            <person name="Thomas B.C."/>
            <person name="Malmstrom R."/>
            <person name="Stieglmeier M."/>
            <person name="Klingl A."/>
            <person name="Woyke T."/>
            <person name="Ryan C.M."/>
            <person name="Banfield J.F."/>
        </authorList>
    </citation>
    <scope>NUCLEOTIDE SEQUENCE [LARGE SCALE GENOMIC DNA]</scope>
</reference>
<sequence>IPWTLSAGDGKKTVYAKFQTAPENWGDPVSANITLDTTPPKLSISDSPLSSAAQSSEPSGFGYKNIIVQATDESGIDKVEFYLNDKLMVTDTEAPYAYRCSYALHSMTDNALKAIAYDEAGNTNYAIKYLSSAQASFKDVESNYWAKPFIDELSKRNIISGFADGQFRPGENVTRAEFAKIICLAMGWELVASTQQSFSDVPAKHWACSYVETAKVHGAIDGYKDGTFRPSKNITRAEISKIIAITKGLSSQSSNDFTDVSNCWAKDFILSCAKQNVISGYPDRAFKPQKKATRAEAAKILAAIIN</sequence>
<dbReference type="Pfam" id="PF17957">
    <property type="entry name" value="Big_7"/>
    <property type="match status" value="1"/>
</dbReference>
<dbReference type="Gene3D" id="2.60.40.10">
    <property type="entry name" value="Immunoglobulins"/>
    <property type="match status" value="1"/>
</dbReference>
<feature type="domain" description="SLH" evidence="1">
    <location>
        <begin position="197"/>
        <end position="251"/>
    </location>
</feature>
<dbReference type="InterPro" id="IPR001119">
    <property type="entry name" value="SLH_dom"/>
</dbReference>
<dbReference type="InterPro" id="IPR051465">
    <property type="entry name" value="Cell_Envelope_Struct_Comp"/>
</dbReference>
<dbReference type="Proteomes" id="UP000230956">
    <property type="component" value="Unassembled WGS sequence"/>
</dbReference>